<dbReference type="OrthoDB" id="9805604at2"/>
<evidence type="ECO:0000256" key="4">
    <source>
        <dbReference type="ARBA" id="ARBA00005893"/>
    </source>
</evidence>
<evidence type="ECO:0000256" key="3">
    <source>
        <dbReference type="ARBA" id="ARBA00005141"/>
    </source>
</evidence>
<feature type="region of interest" description="Disordered" evidence="11">
    <location>
        <begin position="157"/>
        <end position="177"/>
    </location>
</feature>
<dbReference type="Pfam" id="PF08282">
    <property type="entry name" value="Hydrolase_3"/>
    <property type="match status" value="1"/>
</dbReference>
<dbReference type="Proteomes" id="UP000199302">
    <property type="component" value="Unassembled WGS sequence"/>
</dbReference>
<dbReference type="SFLD" id="SFLDG01138">
    <property type="entry name" value="C1.6.2:_Deoxy-d-mannose-octulo"/>
    <property type="match status" value="1"/>
</dbReference>
<evidence type="ECO:0000256" key="1">
    <source>
        <dbReference type="ARBA" id="ARBA00001862"/>
    </source>
</evidence>
<dbReference type="SFLD" id="SFLDS00003">
    <property type="entry name" value="Haloacid_Dehalogenase"/>
    <property type="match status" value="1"/>
</dbReference>
<keyword evidence="10" id="KW-0460">Magnesium</keyword>
<evidence type="ECO:0000256" key="6">
    <source>
        <dbReference type="ARBA" id="ARBA00011881"/>
    </source>
</evidence>
<comment type="cofactor">
    <cofactor evidence="2">
        <name>Mg(2+)</name>
        <dbReference type="ChEBI" id="CHEBI:18420"/>
    </cofactor>
</comment>
<protein>
    <recommendedName>
        <fullName evidence="7">N-acylneuraminate cytidylyltransferase</fullName>
        <ecNumber evidence="7">2.7.7.43</ecNumber>
    </recommendedName>
</protein>
<accession>A0A1I6EDP5</accession>
<dbReference type="InterPro" id="IPR003329">
    <property type="entry name" value="Cytidylyl_trans"/>
</dbReference>
<dbReference type="AlphaFoldDB" id="A0A1I6EDP5"/>
<evidence type="ECO:0000256" key="7">
    <source>
        <dbReference type="ARBA" id="ARBA00012491"/>
    </source>
</evidence>
<dbReference type="Pfam" id="PF02348">
    <property type="entry name" value="CTP_transf_3"/>
    <property type="match status" value="1"/>
</dbReference>
<dbReference type="SUPFAM" id="SSF56784">
    <property type="entry name" value="HAD-like"/>
    <property type="match status" value="1"/>
</dbReference>
<dbReference type="InterPro" id="IPR036412">
    <property type="entry name" value="HAD-like_sf"/>
</dbReference>
<dbReference type="InterPro" id="IPR010023">
    <property type="entry name" value="KdsC_fam"/>
</dbReference>
<dbReference type="InterPro" id="IPR029044">
    <property type="entry name" value="Nucleotide-diphossugar_trans"/>
</dbReference>
<dbReference type="RefSeq" id="WP_092081678.1">
    <property type="nucleotide sequence ID" value="NZ_FOYI01000010.1"/>
</dbReference>
<comment type="similarity">
    <text evidence="5">Belongs to the CMP-NeuNAc synthase family.</text>
</comment>
<evidence type="ECO:0000313" key="13">
    <source>
        <dbReference type="Proteomes" id="UP000199302"/>
    </source>
</evidence>
<organism evidence="12 13">
    <name type="scientific">Poseidonocella sedimentorum</name>
    <dbReference type="NCBI Taxonomy" id="871652"/>
    <lineage>
        <taxon>Bacteria</taxon>
        <taxon>Pseudomonadati</taxon>
        <taxon>Pseudomonadota</taxon>
        <taxon>Alphaproteobacteria</taxon>
        <taxon>Rhodobacterales</taxon>
        <taxon>Roseobacteraceae</taxon>
        <taxon>Poseidonocella</taxon>
    </lineage>
</organism>
<dbReference type="SUPFAM" id="SSF53448">
    <property type="entry name" value="Nucleotide-diphospho-sugar transferases"/>
    <property type="match status" value="1"/>
</dbReference>
<dbReference type="STRING" id="871652.SAMN04515673_11024"/>
<evidence type="ECO:0000256" key="9">
    <source>
        <dbReference type="ARBA" id="ARBA00022801"/>
    </source>
</evidence>
<comment type="similarity">
    <text evidence="4">Belongs to the KdsC family.</text>
</comment>
<proteinExistence type="inferred from homology"/>
<evidence type="ECO:0000256" key="11">
    <source>
        <dbReference type="SAM" id="MobiDB-lite"/>
    </source>
</evidence>
<dbReference type="UniPathway" id="UPA00628"/>
<dbReference type="PANTHER" id="PTHR21485:SF3">
    <property type="entry name" value="N-ACYLNEURAMINATE CYTIDYLYLTRANSFERASE"/>
    <property type="match status" value="1"/>
</dbReference>
<evidence type="ECO:0000313" key="12">
    <source>
        <dbReference type="EMBL" id="SFR15622.1"/>
    </source>
</evidence>
<dbReference type="InterPro" id="IPR050793">
    <property type="entry name" value="CMP-NeuNAc_synthase"/>
</dbReference>
<dbReference type="InterPro" id="IPR023214">
    <property type="entry name" value="HAD_sf"/>
</dbReference>
<dbReference type="GO" id="GO:0046872">
    <property type="term" value="F:metal ion binding"/>
    <property type="evidence" value="ECO:0007669"/>
    <property type="project" value="UniProtKB-KW"/>
</dbReference>
<dbReference type="CDD" id="cd02513">
    <property type="entry name" value="CMP-NeuAc_Synthase"/>
    <property type="match status" value="1"/>
</dbReference>
<comment type="catalytic activity">
    <reaction evidence="1">
        <text>an N-acylneuraminate + CTP = a CMP-N-acyl-beta-neuraminate + diphosphate</text>
        <dbReference type="Rhea" id="RHEA:11344"/>
        <dbReference type="ChEBI" id="CHEBI:33019"/>
        <dbReference type="ChEBI" id="CHEBI:37563"/>
        <dbReference type="ChEBI" id="CHEBI:60073"/>
        <dbReference type="ChEBI" id="CHEBI:68671"/>
        <dbReference type="EC" id="2.7.7.43"/>
    </reaction>
</comment>
<dbReference type="EC" id="2.7.7.43" evidence="7"/>
<dbReference type="SFLD" id="SFLDG01136">
    <property type="entry name" value="C1.6:_Phosphoserine_Phosphatas"/>
    <property type="match status" value="1"/>
</dbReference>
<dbReference type="EMBL" id="FOYI01000010">
    <property type="protein sequence ID" value="SFR15622.1"/>
    <property type="molecule type" value="Genomic_DNA"/>
</dbReference>
<name>A0A1I6EDP5_9RHOB</name>
<evidence type="ECO:0000256" key="8">
    <source>
        <dbReference type="ARBA" id="ARBA00022723"/>
    </source>
</evidence>
<keyword evidence="9" id="KW-0378">Hydrolase</keyword>
<reference evidence="12 13" key="1">
    <citation type="submission" date="2016-10" db="EMBL/GenBank/DDBJ databases">
        <authorList>
            <person name="de Groot N.N."/>
        </authorList>
    </citation>
    <scope>NUCLEOTIDE SEQUENCE [LARGE SCALE GENOMIC DNA]</scope>
    <source>
        <strain evidence="13">KMM 9023,NRIC 0796,JCM 17311,KCTC 23692</strain>
    </source>
</reference>
<comment type="subunit">
    <text evidence="6">Homotetramer.</text>
</comment>
<gene>
    <name evidence="12" type="ORF">SAMN04515673_11024</name>
</gene>
<evidence type="ECO:0000256" key="2">
    <source>
        <dbReference type="ARBA" id="ARBA00001946"/>
    </source>
</evidence>
<comment type="pathway">
    <text evidence="3">Amino-sugar metabolism; N-acetylneuraminate metabolism.</text>
</comment>
<dbReference type="Gene3D" id="3.40.50.1000">
    <property type="entry name" value="HAD superfamily/HAD-like"/>
    <property type="match status" value="1"/>
</dbReference>
<dbReference type="GO" id="GO:0016788">
    <property type="term" value="F:hydrolase activity, acting on ester bonds"/>
    <property type="evidence" value="ECO:0007669"/>
    <property type="project" value="InterPro"/>
</dbReference>
<sequence>MTSTLSPAGSTACVILARGGSKGVPGKNLRKVGGLSLVARAVRAGVAARGVAATYVSTDSPGIAAEARAFGARVIARPEELSGDSATSESGWLHALSELRADLPDVGRLVFLQCTSPFTTGDDIDRALAQMAEQDASCALSVTPNHTFLWHRDDAGFGRGTNHDETRQRQRRQDLPPAYGENGAFYCVDVAAFEKTGQRFCGPVALCPVDHPPLEIDSVQDLELCALIANSSHASDPGPERLEKVRALVMDFDGVHTDNLVHTDQDGRESVTTSRGDGMGLSMLRDRGDVALMILSKERNPVVLRRAEKLRIEVQHAVDDKVAALEDWLAERQLGWANLAYIGNDLNDLAALERAGLSVCPSDSHPEILAMADWVLPQPGGRGALRHLCDALLRIRE</sequence>
<evidence type="ECO:0000256" key="5">
    <source>
        <dbReference type="ARBA" id="ARBA00010726"/>
    </source>
</evidence>
<keyword evidence="12" id="KW-0808">Transferase</keyword>
<feature type="compositionally biased region" description="Basic and acidic residues" evidence="11">
    <location>
        <begin position="157"/>
        <end position="174"/>
    </location>
</feature>
<evidence type="ECO:0000256" key="10">
    <source>
        <dbReference type="ARBA" id="ARBA00022842"/>
    </source>
</evidence>
<dbReference type="GO" id="GO:0008781">
    <property type="term" value="F:N-acylneuraminate cytidylyltransferase activity"/>
    <property type="evidence" value="ECO:0007669"/>
    <property type="project" value="UniProtKB-EC"/>
</dbReference>
<keyword evidence="12" id="KW-0548">Nucleotidyltransferase</keyword>
<keyword evidence="8" id="KW-0479">Metal-binding</keyword>
<dbReference type="Gene3D" id="3.90.550.10">
    <property type="entry name" value="Spore Coat Polysaccharide Biosynthesis Protein SpsA, Chain A"/>
    <property type="match status" value="1"/>
</dbReference>
<dbReference type="PANTHER" id="PTHR21485">
    <property type="entry name" value="HAD SUPERFAMILY MEMBERS CMAS AND KDSC"/>
    <property type="match status" value="1"/>
</dbReference>
<keyword evidence="13" id="KW-1185">Reference proteome</keyword>
<dbReference type="GO" id="GO:0006054">
    <property type="term" value="P:N-acetylneuraminate metabolic process"/>
    <property type="evidence" value="ECO:0007669"/>
    <property type="project" value="UniProtKB-UniPathway"/>
</dbReference>